<name>M4QFN0_9CAUD</name>
<feature type="region of interest" description="Disordered" evidence="1">
    <location>
        <begin position="1"/>
        <end position="30"/>
    </location>
</feature>
<dbReference type="GeneID" id="15010304"/>
<keyword evidence="4" id="KW-1185">Reference proteome</keyword>
<dbReference type="KEGG" id="vg:15010304"/>
<accession>M4QFN0</accession>
<dbReference type="Proteomes" id="UP000012039">
    <property type="component" value="Segment"/>
</dbReference>
<feature type="compositionally biased region" description="Low complexity" evidence="1">
    <location>
        <begin position="12"/>
        <end position="30"/>
    </location>
</feature>
<dbReference type="EMBL" id="HQ634174">
    <property type="protein sequence ID" value="AGH26136.1"/>
    <property type="molecule type" value="Genomic_DNA"/>
</dbReference>
<evidence type="ECO:0000259" key="2">
    <source>
        <dbReference type="Pfam" id="PF14240"/>
    </source>
</evidence>
<feature type="domain" description="YHYH" evidence="2">
    <location>
        <begin position="976"/>
        <end position="1106"/>
    </location>
</feature>
<reference evidence="3 4" key="1">
    <citation type="submission" date="2010-11" db="EMBL/GenBank/DDBJ databases">
        <title>The Genome Sequence of Cyanophage MED4-213.</title>
        <authorList>
            <consortium name="The Broad Institute Genome Sequencing Platform"/>
            <person name="Henn M.R."/>
            <person name="Sullivan M.S."/>
            <person name="Osburne M.S."/>
            <person name="Levin J."/>
            <person name="Malboeuf C."/>
            <person name="Casali M."/>
            <person name="Russ C."/>
            <person name="Lennon N."/>
            <person name="Chapman S.B."/>
            <person name="Erlich R."/>
            <person name="Young S.K."/>
            <person name="Yandava C."/>
            <person name="Zeng Q."/>
            <person name="Alvarado L."/>
            <person name="Anderson S."/>
            <person name="Berlin A."/>
            <person name="Chen Z."/>
            <person name="Freedman E."/>
            <person name="Gellesch M."/>
            <person name="Goldberg J."/>
            <person name="Green L."/>
            <person name="Griggs A."/>
            <person name="Gujja S."/>
            <person name="Heilman E.R."/>
            <person name="Heiman D."/>
            <person name="Hollinger A."/>
            <person name="Howarth C."/>
            <person name="Larson L."/>
            <person name="Mehta T."/>
            <person name="Pearson M."/>
            <person name="Roberts A."/>
            <person name="Ryan E."/>
            <person name="Saif S."/>
            <person name="Shea T."/>
            <person name="Shenoy N."/>
            <person name="Sisk P."/>
            <person name="Stolte C."/>
            <person name="Sykes S."/>
            <person name="White J."/>
            <person name="Yu Q."/>
            <person name="Coleman M.L."/>
            <person name="Huang K.H."/>
            <person name="Weigele P.R."/>
            <person name="DeFrancesco A.S."/>
            <person name="Kern S.E."/>
            <person name="Thompson L.R."/>
            <person name="Fu R."/>
            <person name="Hombeck B."/>
            <person name="Chisholm S.W."/>
            <person name="Haas B."/>
            <person name="Nusbaum C."/>
            <person name="Birren B."/>
        </authorList>
    </citation>
    <scope>NUCLEOTIDE SEQUENCE [LARGE SCALE GENOMIC DNA]</scope>
    <source>
        <strain evidence="3">MED4-213</strain>
    </source>
</reference>
<gene>
    <name evidence="3" type="ORF">CPMG_00035</name>
</gene>
<protein>
    <recommendedName>
        <fullName evidence="2">YHYH domain-containing protein</fullName>
    </recommendedName>
</protein>
<organism evidence="3 4">
    <name type="scientific">Prochlorococcus phage MED4-213</name>
    <dbReference type="NCBI Taxonomy" id="889956"/>
    <lineage>
        <taxon>Viruses</taxon>
        <taxon>Duplodnaviria</taxon>
        <taxon>Heunggongvirae</taxon>
        <taxon>Uroviricota</taxon>
        <taxon>Caudoviricetes</taxon>
        <taxon>Eurybiavirus</taxon>
        <taxon>Eurybiavirus MED4213</taxon>
    </lineage>
</organism>
<evidence type="ECO:0000313" key="4">
    <source>
        <dbReference type="Proteomes" id="UP000012039"/>
    </source>
</evidence>
<proteinExistence type="predicted"/>
<evidence type="ECO:0000313" key="3">
    <source>
        <dbReference type="EMBL" id="AGH26136.1"/>
    </source>
</evidence>
<dbReference type="InterPro" id="IPR025924">
    <property type="entry name" value="YHYH_dom"/>
</dbReference>
<dbReference type="Pfam" id="PF14240">
    <property type="entry name" value="YHYH"/>
    <property type="match status" value="1"/>
</dbReference>
<evidence type="ECO:0000256" key="1">
    <source>
        <dbReference type="SAM" id="MobiDB-lite"/>
    </source>
</evidence>
<sequence>MTNSSWRVGSWTTPTTTVTQPPVPSEVSPESRSKISTHIAGQFPSFIREQFPTFIDFVKEYYKSQELKGYCIDIIQNWSDYYNIDNYGDLVTTTTLISTVTNDSTSVDVESTRDFPNEGLLLIDDEIIYYQKKGSTLFQDCARGFNAVRAVGIETDYRFESTTAAHHTLGTEVVNLNNIFPLYMLGKFKEQFLATYPKNFADGVTESTIIKRIKDFYSSKGTGRSFQFVLRTLFGVESQVSYPRERIFKPSDAFYTSREIIRATPVSGNPIELVGQVLYQEADANDPSVEFARIYVKGVVEVFTSSGTIYEIDVDTNNSLGSFITPYKTVLAQDLGQELVDTTVTVDSTLGWPELNGKFRIEDEIISYTDKTVTQFLGCTRAVSPTVNVAHDAGQEVFAAFKIYGYSNIDGSEIQLKVFGGTRGVTLNSGGKYYLPDSKVTTPVAPGFDSLDPIWDSFIYNVRRALRGVSATLGQVETDGSVRCTVVTQEKHRLVRDDTVRILNAPEDIYNNNHIVVGIVDDFTFEFIFSSSPSFGISGFQFYIAREFAFGRSDDTSINIAVRNTTGDVQNTYKSSSDAIIASTGIPTHKIGPFAATDLDPGNQRYLKRIPLVPSIKSQKTATPVGQIAIGANGVPLFSYKSETTKKYGGITSIERINGGSGYDITNPPTVQFEPTYELNTTYAGLTRVQYNGNRYQAVNAGKSSATAYPVHTLGQALVGEIEWLYEGATASADVTITGSVTSINVTSGGSGYTTEPIVSIVGGGAISGQQAFATAQITDGSVTGINIVSGGSGYTSVPTVTISGGGGSGATASAVCRGPIDAINITNAGSQYTYEPTINLISGSGAVAYPSIINGKIESIIVTFGGSAYFGPPDVIITGDGVGATAFATVDLNTNIVTGITVSSKGVGYTAGATRVDIVYPGSGAIFQTRLTELSVNEAATGNELGSNTFVSPKTTDPYGGACIQGENYLIYGGEYGYLYNPKQIRFLLKDSIGFDINNQLQELPPTVHSPIIGWAYDGHPVYGPYGYVDPENKAPFNEYKRIRSSYRVITSRASVLSGLSDPLGTYIEDYEYIEGLGDLDRYNGRFCVTPEYPNGVYAYFTTITGTDGFPAFPYFIGPEFYGEADKVNWDGNGLQRNFTEDAVRYRAPFIGVDNIVAKRKQLDNKVDFFLALEDSTTLIVMETGETLTYIEDGIGYFSYYPFIRGGSADSLVVSATNKYSSAGIDQYLVEGGGKEYKVNDRLSFDNTGTGGEGISATVSQVQGTATETVAVASDPNTDVYTATVTTTASHFLQPNDSVNLSVTENTFTRTLDVKVINGNYHFKYFALKSMKLLDAWASGTAYVQGDLVHVANRVYVAASSGTSGASTLTHTSGTTSDGDVSWTYLRIRTDGNLFQDGWASITGGSNYANGTYLNVPLGTDGDGLGGKATFVVSGNTVTSVTITSFGYGYDIGDKLTVDNVNVGNNPSGSGFEITLTQVQREVQCHVSAGLDSHQLTTGDLVNISGVSPVSYNKANYVVVRTESLKKFTVKRNFASTGAANVTSGNSGAAAEVYINEPNTSLIVGHSYIFNTSDASNTGKLLSFTLDPDNTDVLTYKNVIDEVRDVTTNEQDSITLKMVDLPGIFYYHDVKHENVSPRTFTVIVQAKTTSHPYYNYGSGNGYYITGDKYGSSTESPILAMSRGVKYTFNQTAASNNTHGIYFSTSEDAKGGANRYETGVVYKINDVAVTWDDYNSQFSLASTLSRSVEITPSVDSPDTLYYVCQNHLAMGNAISIKSDIANSRYLNVINDPVLGSQIITEVTSNTYKYIMAVAPEIGYSTGVSYSTNSIYPAGGISTITIGDQGRNYQSLPKLSGSSRSGSGATAFATISGGLSNVSITNQGSGYNQGIPPTCVVTLPDFVDITLENVLGNFLVDEIVISKEKIDNSTARGKVLSWNPITSVLRIQPLRNTRTGAGQKGYLMFNAGTSYSINPSQIDAVGYADHFEFASHNAKTGDPVKYVAAQTDPVSNLTVGQTYYIIDVGDVNRVKLASTPQLAEAGTAITITNSGTGTQDFLIRSRIYTGGSTVAVVGSLSGTQSVVSPVISGLGKVLQVNILTEGTNYRAAPNVIFDDPYYGTIATVSIQSQTATAYTPNTTFTDIAQKSIAGTSATGARFTVVTDNNGTITSVTVTNGGTAYNIGDDITLAGGGAGGLGGTDGTHDVVLDMETMTYPDPVSTATLLNASLDTITVTNSGSGYLSAPTITAQGGNGINASLNALIVNQGVSNIQIEAAGEQFQSAPIINIEQKIGSGASILLKSSDLGEILKISGDNITFNYSHDRTLKPQLNTTYNLQLIRTQIIDYFDVLNGGANFVSQPEIVLEGGQGSLFELDPLILNEVIQSVIVDNPGRGFTSAPTVKARVTHSFVALNSNSTINFPYNAKIPTGTKVNLVQITGILPPPFVENTTYYAVAATTANGLASNQIKLATSLANANTETTIAMTGPPLGDPLTGQSVFQLQTTDLGDEIIAYMKPATFSIGERIYQGASTTSYTAYGIIKNWDASGRVVSVELIEGDFVVGEPVFGEESAAFGQIHAYDRADANFEVSPISRAAANWEKTTGFLDLNEQRVYDSDRFQEFSYDISSSVNISDWRNPLKFAAHPAGFKVVGTQVLTQSVKKDYRPKSVPNQSPSTDYDWWIQQTNSVGSTFNGTTFITPKPSSKRTAKLATINNFALSKPDYTALVPTEVSIYGKQLLDVQKILSCISYKIDDVSDRSVTFDGSSALVVDGATDRITITNHGFVANQLVTYNSGGDRFLDARDLIVNNINYIVEESIGYLNATYPNLNLDPTLEAKCARDTRLVVAAWTNDLKYGGNYFSIDAAERYTNGTTVQHVQGEEAETVATFNKARDLCLLAVTNDLPVGTYTNIVPITDLSITQDSGGCADVKSAINTLAGIVTNAISNPSQAFPTQDVGNYPNNRFSTPIGGLTHGGQYYIKYVDANTIELSTTIGGSAVDLTSQGGGVGHSLRCFVDGTNNQFRLQCGGIDLDTKIGKTASTSQLLLSVNGLIANPATYSLSNSIVTFVTPPLSSTRIIAMYFDRSSYTDSFVLDQIGDEIKTLGTGLSGLGTHVFVSGVTNAIQVTDGAQFTAQSGTTYAPTTGLLEINIGSHSLTTSNTITIADGGITFTCDADNNASNHAYPRSGDPASGKQLAITAVTGTTITVNVGISNDEPNELAPGSGYSDYTYAAVPLKNRLGGGVGATANITVTGGEVTNAKIVSSGNGYNNTDVLGIADPRVGEQFVKHFIPSTATYNPATGDMVLTIGAGHNLSAPSTHTPTTATYDPNTGLMVVTIANHGRVNGDQVKFDDSAITFSCTYGSGGNESYPRSTDYASERWLQVFDCTTNTFTVQVLDTIPSTDLSPHTFVSAVTNGVKFAVSTVRIANESLQFSCPYNGGGTASYPRATDPIGTQGKMKDVPVEAVASTTITVNALNGTSPTNTDTHTWVGLSTYQFQPSDIAYTPSTGEMVVTVTGHPLIKGDRIQFATNSLSFTCAKDNNATTHTYPRVGDPAEGAWHTIDAVTTNTFTVFVGESSDTSAHTFTGATSTAVTRAVVSYGVNKYSKFADAGNLLRQNQNFIATTAYGRMQADNPSFSTIYKTKCIRDTNLLIDAVADNVEFGGNDATYDAANFYVGTVHLSGEEGQSVQVFNHARDICRQVMRNLTVTTNSDTVGTQIKDNTISNDSGSTTYSEACCIDVASTITTLWGIVTQAVGTGAHTWGTPGVDASNALITGGNYAHTFVSAVANGVQSNLGNLNNPVTNAAYTPSTGNLVITSNGHGLSTSNTLTIADNTLTYTCTMDNNATQHSYPRSTDPASGQTLTITNTTTNTITVNVGASPIVNFDVESNSTYDNATGILRAFVGASNISSIYNGDFSIPRSVKLANGSIPFTCENDNNTSVKYYPRPSDPYYDTAITIVGSGPSHIDLQVGTNTGNLNGITRTAAQQPSFQIGVSDVSFDGNDKTFTMQSGGSTQVLPASDNFLIFLNSTLQLKGTTEAYTYTGSEVTFTEAPLAGMDFYGFYFGKLTQLDEIAPFFDNKKKTFTMKENTEPFSLESDNAAVEAQNNLIIFLNGVYQEPGVAYTLTGSIIEFSEAPRAGSDCTLFIFTGSNADILTSNTFQSIDPEDRVQIASEGSDRRVATISSSTTIDSYEYTGLRPTVAEFTATVTGGQVTQVTITNAGSNYEVPPILLFTGGGGEGAFAETTIEVGSGRVLGVINLNGGSGYTSAPTVLAVHPLALERKQRNRTISNSLSLGGSYLTQTLSAAATTINLKNVYFNSSQKTGFPDEGEVLIPFYNTTVSPPVWTCERILYGATDVSANTLTVATGGRGHEGTTAAEHTVLTGTYSSSGTTCTVICSGDHYFTTGQRIYLDFTTGDGFDGLYSVTVTTATQFTVEFPFSRTSSGNVSLLPEVRLRSL</sequence>
<feature type="compositionally biased region" description="Polar residues" evidence="1">
    <location>
        <begin position="1"/>
        <end position="11"/>
    </location>
</feature>
<dbReference type="RefSeq" id="YP_007673781.1">
    <property type="nucleotide sequence ID" value="NC_020845.1"/>
</dbReference>